<dbReference type="FunFam" id="3.40.50.300:FF:000134">
    <property type="entry name" value="Iron-enterobactin ABC transporter ATP-binding protein"/>
    <property type="match status" value="1"/>
</dbReference>
<reference evidence="6 7" key="1">
    <citation type="submission" date="2017-05" db="EMBL/GenBank/DDBJ databases">
        <title>Vagococcus spp. assemblies.</title>
        <authorList>
            <person name="Gulvik C.A."/>
        </authorList>
    </citation>
    <scope>NUCLEOTIDE SEQUENCE [LARGE SCALE GENOMIC DNA]</scope>
    <source>
        <strain evidence="6 7">CCUG 41755</strain>
    </source>
</reference>
<dbReference type="RefSeq" id="WP_126832218.1">
    <property type="nucleotide sequence ID" value="NZ_CBCRYB010000014.1"/>
</dbReference>
<dbReference type="Pfam" id="PF00005">
    <property type="entry name" value="ABC_tran"/>
    <property type="match status" value="1"/>
</dbReference>
<dbReference type="OrthoDB" id="9806726at2"/>
<evidence type="ECO:0000256" key="4">
    <source>
        <dbReference type="ARBA" id="ARBA00022840"/>
    </source>
</evidence>
<dbReference type="Gene3D" id="3.40.50.300">
    <property type="entry name" value="P-loop containing nucleotide triphosphate hydrolases"/>
    <property type="match status" value="1"/>
</dbReference>
<dbReference type="PANTHER" id="PTHR42734:SF5">
    <property type="entry name" value="IRON TRANSPORT SYSTEM ATP-BINDING PROTEIN HI_0361-RELATED"/>
    <property type="match status" value="1"/>
</dbReference>
<feature type="domain" description="ABC transporter" evidence="5">
    <location>
        <begin position="20"/>
        <end position="252"/>
    </location>
</feature>
<comment type="similarity">
    <text evidence="1">Belongs to the ABC transporter superfamily.</text>
</comment>
<dbReference type="PROSITE" id="PS00211">
    <property type="entry name" value="ABC_TRANSPORTER_1"/>
    <property type="match status" value="1"/>
</dbReference>
<evidence type="ECO:0000256" key="2">
    <source>
        <dbReference type="ARBA" id="ARBA00022448"/>
    </source>
</evidence>
<dbReference type="EMBL" id="NGJY01000003">
    <property type="protein sequence ID" value="RSU02499.1"/>
    <property type="molecule type" value="Genomic_DNA"/>
</dbReference>
<dbReference type="PROSITE" id="PS50893">
    <property type="entry name" value="ABC_TRANSPORTER_2"/>
    <property type="match status" value="1"/>
</dbReference>
<keyword evidence="4 6" id="KW-0067">ATP-binding</keyword>
<protein>
    <submittedName>
        <fullName evidence="6">Manganese ABC transporter ATP-binding protein</fullName>
    </submittedName>
</protein>
<dbReference type="AlphaFoldDB" id="A0A430A6J5"/>
<dbReference type="SMART" id="SM00382">
    <property type="entry name" value="AAA"/>
    <property type="match status" value="1"/>
</dbReference>
<dbReference type="PANTHER" id="PTHR42734">
    <property type="entry name" value="METAL TRANSPORT SYSTEM ATP-BINDING PROTEIN TM_0124-RELATED"/>
    <property type="match status" value="1"/>
</dbReference>
<evidence type="ECO:0000313" key="7">
    <source>
        <dbReference type="Proteomes" id="UP000287101"/>
    </source>
</evidence>
<dbReference type="InterPro" id="IPR027417">
    <property type="entry name" value="P-loop_NTPase"/>
</dbReference>
<comment type="caution">
    <text evidence="6">The sequence shown here is derived from an EMBL/GenBank/DDBJ whole genome shotgun (WGS) entry which is preliminary data.</text>
</comment>
<gene>
    <name evidence="6" type="ORF">CBF31_09030</name>
</gene>
<sequence length="261" mass="28997">MNRQGVLNKEKQSSDTNKNIRVTDLTVDYQGKTALDSVSLTIKKNAITGIIGPNGAGKSTFIKGVMGLVPTVSGKSLLGNDNLLDHKHDIAYVEQRSMIDLSFPITVEEVVLLGTYPKLGLFHRPKKNEYEKVIACLELVKMTEFRTRQIGELSGGQLQRVFIARALAQEASIIFLDEPFVGIDMSSERVIVDILKELKTLGKTIVIVHHDLHKVTEYFDELIILNKQLIGYGPVKDVFNTTTIQKAYGDTLGDIRIKGVE</sequence>
<proteinExistence type="inferred from homology"/>
<organism evidence="6 7">
    <name type="scientific">Vagococcus fessus</name>
    <dbReference type="NCBI Taxonomy" id="120370"/>
    <lineage>
        <taxon>Bacteria</taxon>
        <taxon>Bacillati</taxon>
        <taxon>Bacillota</taxon>
        <taxon>Bacilli</taxon>
        <taxon>Lactobacillales</taxon>
        <taxon>Enterococcaceae</taxon>
        <taxon>Vagococcus</taxon>
    </lineage>
</organism>
<evidence type="ECO:0000256" key="1">
    <source>
        <dbReference type="ARBA" id="ARBA00005417"/>
    </source>
</evidence>
<dbReference type="GO" id="GO:0005524">
    <property type="term" value="F:ATP binding"/>
    <property type="evidence" value="ECO:0007669"/>
    <property type="project" value="UniProtKB-KW"/>
</dbReference>
<dbReference type="Proteomes" id="UP000287101">
    <property type="component" value="Unassembled WGS sequence"/>
</dbReference>
<keyword evidence="7" id="KW-1185">Reference proteome</keyword>
<accession>A0A430A6J5</accession>
<dbReference type="SUPFAM" id="SSF52540">
    <property type="entry name" value="P-loop containing nucleoside triphosphate hydrolases"/>
    <property type="match status" value="1"/>
</dbReference>
<evidence type="ECO:0000259" key="5">
    <source>
        <dbReference type="PROSITE" id="PS50893"/>
    </source>
</evidence>
<dbReference type="InterPro" id="IPR017871">
    <property type="entry name" value="ABC_transporter-like_CS"/>
</dbReference>
<dbReference type="InterPro" id="IPR050153">
    <property type="entry name" value="Metal_Ion_Import_ABC"/>
</dbReference>
<evidence type="ECO:0000313" key="6">
    <source>
        <dbReference type="EMBL" id="RSU02499.1"/>
    </source>
</evidence>
<dbReference type="InterPro" id="IPR003593">
    <property type="entry name" value="AAA+_ATPase"/>
</dbReference>
<dbReference type="InterPro" id="IPR003439">
    <property type="entry name" value="ABC_transporter-like_ATP-bd"/>
</dbReference>
<name>A0A430A6J5_9ENTE</name>
<keyword evidence="3" id="KW-0547">Nucleotide-binding</keyword>
<keyword evidence="2" id="KW-0813">Transport</keyword>
<dbReference type="CDD" id="cd03235">
    <property type="entry name" value="ABC_Metallic_Cations"/>
    <property type="match status" value="1"/>
</dbReference>
<dbReference type="GO" id="GO:0016887">
    <property type="term" value="F:ATP hydrolysis activity"/>
    <property type="evidence" value="ECO:0007669"/>
    <property type="project" value="InterPro"/>
</dbReference>
<evidence type="ECO:0000256" key="3">
    <source>
        <dbReference type="ARBA" id="ARBA00022741"/>
    </source>
</evidence>